<dbReference type="PROSITE" id="PS51257">
    <property type="entry name" value="PROKAR_LIPOPROTEIN"/>
    <property type="match status" value="1"/>
</dbReference>
<accession>A0A3B0V6M7</accession>
<organism evidence="1">
    <name type="scientific">hydrothermal vent metagenome</name>
    <dbReference type="NCBI Taxonomy" id="652676"/>
    <lineage>
        <taxon>unclassified sequences</taxon>
        <taxon>metagenomes</taxon>
        <taxon>ecological metagenomes</taxon>
    </lineage>
</organism>
<name>A0A3B0V6M7_9ZZZZ</name>
<evidence type="ECO:0000313" key="1">
    <source>
        <dbReference type="EMBL" id="VAW27634.1"/>
    </source>
</evidence>
<dbReference type="AlphaFoldDB" id="A0A3B0V6M7"/>
<reference evidence="1" key="1">
    <citation type="submission" date="2018-06" db="EMBL/GenBank/DDBJ databases">
        <authorList>
            <person name="Zhirakovskaya E."/>
        </authorList>
    </citation>
    <scope>NUCLEOTIDE SEQUENCE</scope>
</reference>
<evidence type="ECO:0008006" key="2">
    <source>
        <dbReference type="Google" id="ProtNLM"/>
    </source>
</evidence>
<protein>
    <recommendedName>
        <fullName evidence="2">Lipocalin-like domain-containing protein</fullName>
    </recommendedName>
</protein>
<gene>
    <name evidence="1" type="ORF">MNBD_BACTEROID07-522</name>
</gene>
<dbReference type="EMBL" id="UOET01000139">
    <property type="protein sequence ID" value="VAW27634.1"/>
    <property type="molecule type" value="Genomic_DNA"/>
</dbReference>
<sequence>MKQIFGFLFLVLLFSSCTKTDYLSQSIQKQVVGKWKLEQSLHLVGSDSSSYYDFKSFSNVTYDFKENGYLTVKGPGYDSTGIYQYQVENSPYFIHDNDTTDPGLNILTFDGNRYSIEIGFDSSDGSVTVVGKKGNKYIMHLSNFNKGITLTFSRE</sequence>
<proteinExistence type="predicted"/>